<evidence type="ECO:0008006" key="3">
    <source>
        <dbReference type="Google" id="ProtNLM"/>
    </source>
</evidence>
<reference evidence="1 2" key="1">
    <citation type="submission" date="2016-10" db="EMBL/GenBank/DDBJ databases">
        <authorList>
            <person name="de Groot N.N."/>
        </authorList>
    </citation>
    <scope>NUCLEOTIDE SEQUENCE [LARGE SCALE GENOMIC DNA]</scope>
    <source>
        <strain evidence="1 2">CPCC 202699</strain>
    </source>
</reference>
<organism evidence="1 2">
    <name type="scientific">Amycolatopsis xylanica</name>
    <dbReference type="NCBI Taxonomy" id="589385"/>
    <lineage>
        <taxon>Bacteria</taxon>
        <taxon>Bacillati</taxon>
        <taxon>Actinomycetota</taxon>
        <taxon>Actinomycetes</taxon>
        <taxon>Pseudonocardiales</taxon>
        <taxon>Pseudonocardiaceae</taxon>
        <taxon>Amycolatopsis</taxon>
    </lineage>
</organism>
<evidence type="ECO:0000313" key="2">
    <source>
        <dbReference type="Proteomes" id="UP000199515"/>
    </source>
</evidence>
<protein>
    <recommendedName>
        <fullName evidence="3">Transcriptional regulator, AbiEi antitoxin, Type IV TA system</fullName>
    </recommendedName>
</protein>
<name>A0A1H3JFP5_9PSEU</name>
<sequence length="342" mass="37731">MPSNQRWSEPTRIPPDQLGGWQSLLREQHGVVSLAQLRSYGHSHHDIKANVEAGRWQRILPRTYATFTGEPGQSAKMFAAILYGGAHSTLSHSTAAEEWGMARIKDGPVEITVPYTSSATSQPPLVTVHRSRALRHITLATNPPRTRRTDTIVDLAVAAETPQAALYLVVDMVSRHAVSVPEMLACVECRPPRRYRSAIAQGLDLVRRGLMSALEVEYQERVEAAHDLPAGDRQTPFVVDGKTLWEDVTYDGAGAPLTVRLDGRATHSMAGVAFRDRRRDNAAELAGRSRLVYGWHDVHGDPCGVAREVTEVLARFGWRPIPGARECCRRLEPSATLTTPTT</sequence>
<dbReference type="STRING" id="589385.SAMN05421504_105375"/>
<dbReference type="AlphaFoldDB" id="A0A1H3JFP5"/>
<keyword evidence="2" id="KW-1185">Reference proteome</keyword>
<accession>A0A1H3JFP5</accession>
<gene>
    <name evidence="1" type="ORF">SAMN05421504_105375</name>
</gene>
<dbReference type="RefSeq" id="WP_245757503.1">
    <property type="nucleotide sequence ID" value="NZ_FNON01000005.1"/>
</dbReference>
<dbReference type="EMBL" id="FNON01000005">
    <property type="protein sequence ID" value="SDY38389.1"/>
    <property type="molecule type" value="Genomic_DNA"/>
</dbReference>
<evidence type="ECO:0000313" key="1">
    <source>
        <dbReference type="EMBL" id="SDY38389.1"/>
    </source>
</evidence>
<dbReference type="Proteomes" id="UP000199515">
    <property type="component" value="Unassembled WGS sequence"/>
</dbReference>
<proteinExistence type="predicted"/>